<evidence type="ECO:0000313" key="1">
    <source>
        <dbReference type="EMBL" id="CAJ2500812.1"/>
    </source>
</evidence>
<reference evidence="1" key="1">
    <citation type="submission" date="2023-10" db="EMBL/GenBank/DDBJ databases">
        <authorList>
            <person name="Hackl T."/>
        </authorList>
    </citation>
    <scope>NUCLEOTIDE SEQUENCE</scope>
</reference>
<protein>
    <submittedName>
        <fullName evidence="1">Uu.00g036650.m01.CDS01</fullName>
    </submittedName>
</protein>
<comment type="caution">
    <text evidence="1">The sequence shown here is derived from an EMBL/GenBank/DDBJ whole genome shotgun (WGS) entry which is preliminary data.</text>
</comment>
<evidence type="ECO:0000313" key="2">
    <source>
        <dbReference type="Proteomes" id="UP001295740"/>
    </source>
</evidence>
<name>A0AAI8V9Z8_9PEZI</name>
<proteinExistence type="predicted"/>
<dbReference type="AlphaFoldDB" id="A0AAI8V9Z8"/>
<keyword evidence="2" id="KW-1185">Reference proteome</keyword>
<organism evidence="1 2">
    <name type="scientific">Anthostomella pinea</name>
    <dbReference type="NCBI Taxonomy" id="933095"/>
    <lineage>
        <taxon>Eukaryota</taxon>
        <taxon>Fungi</taxon>
        <taxon>Dikarya</taxon>
        <taxon>Ascomycota</taxon>
        <taxon>Pezizomycotina</taxon>
        <taxon>Sordariomycetes</taxon>
        <taxon>Xylariomycetidae</taxon>
        <taxon>Xylariales</taxon>
        <taxon>Xylariaceae</taxon>
        <taxon>Anthostomella</taxon>
    </lineage>
</organism>
<sequence>MHWSILSLSVSKRATFEPRLELVPHETLRWLASIDPGKPAGRPFGVKEHASSMDRYKGYWKRYLCYYLQVWRLGQEEAAAQHGVRFSDAQWDRLEAVTQLLEDVANDIGVAADITAPPPG</sequence>
<accession>A0AAI8V9Z8</accession>
<dbReference type="Proteomes" id="UP001295740">
    <property type="component" value="Unassembled WGS sequence"/>
</dbReference>
<gene>
    <name evidence="1" type="ORF">KHLLAP_LOCUS1280</name>
</gene>
<dbReference type="EMBL" id="CAUWAG010000003">
    <property type="protein sequence ID" value="CAJ2500812.1"/>
    <property type="molecule type" value="Genomic_DNA"/>
</dbReference>